<evidence type="ECO:0000259" key="4">
    <source>
        <dbReference type="Pfam" id="PF25975"/>
    </source>
</evidence>
<evidence type="ECO:0000313" key="5">
    <source>
        <dbReference type="EMBL" id="TWO73258.1"/>
    </source>
</evidence>
<name>A0A562ZY36_9BURK</name>
<dbReference type="Gene3D" id="2.40.420.20">
    <property type="match status" value="1"/>
</dbReference>
<evidence type="ECO:0000313" key="6">
    <source>
        <dbReference type="Proteomes" id="UP000318199"/>
    </source>
</evidence>
<dbReference type="Pfam" id="PF25975">
    <property type="entry name" value="CzcB_C"/>
    <property type="match status" value="1"/>
</dbReference>
<dbReference type="InterPro" id="IPR051909">
    <property type="entry name" value="MFP_Cation_Efflux"/>
</dbReference>
<dbReference type="Gene3D" id="1.10.287.470">
    <property type="entry name" value="Helix hairpin bin"/>
    <property type="match status" value="1"/>
</dbReference>
<proteinExistence type="predicted"/>
<dbReference type="Gene3D" id="2.40.50.100">
    <property type="match status" value="1"/>
</dbReference>
<dbReference type="GO" id="GO:0015679">
    <property type="term" value="P:plasma membrane copper ion transport"/>
    <property type="evidence" value="ECO:0007669"/>
    <property type="project" value="TreeGrafter"/>
</dbReference>
<dbReference type="AlphaFoldDB" id="A0A562ZY36"/>
<evidence type="ECO:0000256" key="3">
    <source>
        <dbReference type="SAM" id="MobiDB-lite"/>
    </source>
</evidence>
<dbReference type="GO" id="GO:0030313">
    <property type="term" value="C:cell envelope"/>
    <property type="evidence" value="ECO:0007669"/>
    <property type="project" value="TreeGrafter"/>
</dbReference>
<feature type="coiled-coil region" evidence="2">
    <location>
        <begin position="110"/>
        <end position="146"/>
    </location>
</feature>
<reference evidence="5 6" key="1">
    <citation type="submission" date="2019-07" db="EMBL/GenBank/DDBJ databases">
        <title>Caenimonas sedimenti sp. nov., isolated from activated sludge.</title>
        <authorList>
            <person name="Xu J."/>
        </authorList>
    </citation>
    <scope>NUCLEOTIDE SEQUENCE [LARGE SCALE GENOMIC DNA]</scope>
    <source>
        <strain evidence="5 6">HX-9-20</strain>
    </source>
</reference>
<feature type="region of interest" description="Disordered" evidence="3">
    <location>
        <begin position="55"/>
        <end position="91"/>
    </location>
</feature>
<dbReference type="SUPFAM" id="SSF111369">
    <property type="entry name" value="HlyD-like secretion proteins"/>
    <property type="match status" value="1"/>
</dbReference>
<evidence type="ECO:0000256" key="1">
    <source>
        <dbReference type="ARBA" id="ARBA00022448"/>
    </source>
</evidence>
<accession>A0A562ZY36</accession>
<keyword evidence="2" id="KW-0175">Coiled coil</keyword>
<evidence type="ECO:0000256" key="2">
    <source>
        <dbReference type="SAM" id="Coils"/>
    </source>
</evidence>
<sequence length="358" mass="36852">MAFAVGATAQASPDHNHAEPTAAAASNAPKRLPDGSVFLPKNSQRQLAVRTVLSEERSAPQTIELTGRVTMDPNAGGRVQPTQAGRVEAGPRGLPSLGQFVRKGEALAVVRSSASAIEKANQQAQAAELRAQLDLARRRVARLSELEGTVPAKDIEAARSDVSSLQQRLAAVGGSVSASETLVAPISGVISASNAVAGQVVDAREVLFEIVDPSKLVVEAMVFDMGLLSNVGAASASPAPGVSVPLRLMGAGRAQREGAIPLQFRTAGAAAVPLAVNQQVKVLVHTRTMVKGVAVPAAALVKSASNQDMVWVHAGAEVFQPRPVRASPLDGASVSVTDGIKAGERVVVQGASLVNQVR</sequence>
<comment type="caution">
    <text evidence="5">The sequence shown here is derived from an EMBL/GenBank/DDBJ whole genome shotgun (WGS) entry which is preliminary data.</text>
</comment>
<dbReference type="InterPro" id="IPR058649">
    <property type="entry name" value="CzcB_C"/>
</dbReference>
<dbReference type="OrthoDB" id="7059230at2"/>
<protein>
    <submittedName>
        <fullName evidence="5">HlyD family efflux transporter periplasmic adaptor subunit</fullName>
    </submittedName>
</protein>
<dbReference type="GO" id="GO:0060003">
    <property type="term" value="P:copper ion export"/>
    <property type="evidence" value="ECO:0007669"/>
    <property type="project" value="TreeGrafter"/>
</dbReference>
<dbReference type="EMBL" id="VOBQ01000002">
    <property type="protein sequence ID" value="TWO73258.1"/>
    <property type="molecule type" value="Genomic_DNA"/>
</dbReference>
<feature type="domain" description="CzcB-like C-terminal circularly permuted SH3-like" evidence="4">
    <location>
        <begin position="293"/>
        <end position="351"/>
    </location>
</feature>
<keyword evidence="1" id="KW-0813">Transport</keyword>
<feature type="compositionally biased region" description="Low complexity" evidence="3">
    <location>
        <begin position="19"/>
        <end position="28"/>
    </location>
</feature>
<dbReference type="PANTHER" id="PTHR30097">
    <property type="entry name" value="CATION EFFLUX SYSTEM PROTEIN CUSB"/>
    <property type="match status" value="1"/>
</dbReference>
<dbReference type="PANTHER" id="PTHR30097:SF4">
    <property type="entry name" value="SLR6042 PROTEIN"/>
    <property type="match status" value="1"/>
</dbReference>
<gene>
    <name evidence="5" type="ORF">FN976_01745</name>
</gene>
<feature type="region of interest" description="Disordered" evidence="3">
    <location>
        <begin position="1"/>
        <end position="38"/>
    </location>
</feature>
<organism evidence="5 6">
    <name type="scientific">Caenimonas sedimenti</name>
    <dbReference type="NCBI Taxonomy" id="2596921"/>
    <lineage>
        <taxon>Bacteria</taxon>
        <taxon>Pseudomonadati</taxon>
        <taxon>Pseudomonadota</taxon>
        <taxon>Betaproteobacteria</taxon>
        <taxon>Burkholderiales</taxon>
        <taxon>Comamonadaceae</taxon>
        <taxon>Caenimonas</taxon>
    </lineage>
</organism>
<dbReference type="Proteomes" id="UP000318199">
    <property type="component" value="Unassembled WGS sequence"/>
</dbReference>
<keyword evidence="6" id="KW-1185">Reference proteome</keyword>